<dbReference type="GO" id="GO:0003964">
    <property type="term" value="F:RNA-directed DNA polymerase activity"/>
    <property type="evidence" value="ECO:0007669"/>
    <property type="project" value="UniProtKB-EC"/>
</dbReference>
<dbReference type="Gene3D" id="3.30.70.270">
    <property type="match status" value="1"/>
</dbReference>
<dbReference type="InterPro" id="IPR043502">
    <property type="entry name" value="DNA/RNA_pol_sf"/>
</dbReference>
<proteinExistence type="predicted"/>
<name>A0AAW1L975_POPJA</name>
<dbReference type="InterPro" id="IPR043128">
    <property type="entry name" value="Rev_trsase/Diguanyl_cyclase"/>
</dbReference>
<dbReference type="EMBL" id="JASPKY010000151">
    <property type="protein sequence ID" value="KAK9730220.1"/>
    <property type="molecule type" value="Genomic_DNA"/>
</dbReference>
<sequence length="142" mass="16485">MYIYEANNRVLSHEFSKDGIRSTLSKLKAIRNAPTPTNCTELNIRNAPTPTNCTELKSFLGLINFYERFFPNLHSMCADLHKLTRKNTKWNWKHNEDIVFKRVKKAILNAIALVPYNANKRLYLACDAREQEIGNNNPHCFT</sequence>
<protein>
    <recommendedName>
        <fullName evidence="1">RNA-directed DNA polymerase</fullName>
        <ecNumber evidence="1">2.7.7.49</ecNumber>
    </recommendedName>
</protein>
<gene>
    <name evidence="2" type="ORF">QE152_g15449</name>
</gene>
<comment type="caution">
    <text evidence="2">The sequence shown here is derived from an EMBL/GenBank/DDBJ whole genome shotgun (WGS) entry which is preliminary data.</text>
</comment>
<dbReference type="InterPro" id="IPR050951">
    <property type="entry name" value="Retrovirus_Pol_polyprotein"/>
</dbReference>
<evidence type="ECO:0000256" key="1">
    <source>
        <dbReference type="ARBA" id="ARBA00012493"/>
    </source>
</evidence>
<evidence type="ECO:0000313" key="2">
    <source>
        <dbReference type="EMBL" id="KAK9730220.1"/>
    </source>
</evidence>
<dbReference type="PANTHER" id="PTHR37984">
    <property type="entry name" value="PROTEIN CBG26694"/>
    <property type="match status" value="1"/>
</dbReference>
<evidence type="ECO:0000313" key="3">
    <source>
        <dbReference type="Proteomes" id="UP001458880"/>
    </source>
</evidence>
<dbReference type="SUPFAM" id="SSF56672">
    <property type="entry name" value="DNA/RNA polymerases"/>
    <property type="match status" value="1"/>
</dbReference>
<keyword evidence="3" id="KW-1185">Reference proteome</keyword>
<reference evidence="2 3" key="1">
    <citation type="journal article" date="2024" name="BMC Genomics">
        <title>De novo assembly and annotation of Popillia japonica's genome with initial clues to its potential as an invasive pest.</title>
        <authorList>
            <person name="Cucini C."/>
            <person name="Boschi S."/>
            <person name="Funari R."/>
            <person name="Cardaioli E."/>
            <person name="Iannotti N."/>
            <person name="Marturano G."/>
            <person name="Paoli F."/>
            <person name="Bruttini M."/>
            <person name="Carapelli A."/>
            <person name="Frati F."/>
            <person name="Nardi F."/>
        </authorList>
    </citation>
    <scope>NUCLEOTIDE SEQUENCE [LARGE SCALE GENOMIC DNA]</scope>
    <source>
        <strain evidence="2">DMR45628</strain>
    </source>
</reference>
<dbReference type="PANTHER" id="PTHR37984:SF13">
    <property type="entry name" value="RIBONUCLEASE H"/>
    <property type="match status" value="1"/>
</dbReference>
<dbReference type="EC" id="2.7.7.49" evidence="1"/>
<dbReference type="FunFam" id="3.30.70.270:FF:000020">
    <property type="entry name" value="Transposon Tf2-6 polyprotein-like Protein"/>
    <property type="match status" value="1"/>
</dbReference>
<dbReference type="Proteomes" id="UP001458880">
    <property type="component" value="Unassembled WGS sequence"/>
</dbReference>
<organism evidence="2 3">
    <name type="scientific">Popillia japonica</name>
    <name type="common">Japanese beetle</name>
    <dbReference type="NCBI Taxonomy" id="7064"/>
    <lineage>
        <taxon>Eukaryota</taxon>
        <taxon>Metazoa</taxon>
        <taxon>Ecdysozoa</taxon>
        <taxon>Arthropoda</taxon>
        <taxon>Hexapoda</taxon>
        <taxon>Insecta</taxon>
        <taxon>Pterygota</taxon>
        <taxon>Neoptera</taxon>
        <taxon>Endopterygota</taxon>
        <taxon>Coleoptera</taxon>
        <taxon>Polyphaga</taxon>
        <taxon>Scarabaeiformia</taxon>
        <taxon>Scarabaeidae</taxon>
        <taxon>Rutelinae</taxon>
        <taxon>Popillia</taxon>
    </lineage>
</organism>
<accession>A0AAW1L975</accession>
<dbReference type="AlphaFoldDB" id="A0AAW1L975"/>